<dbReference type="EMBL" id="CP144747">
    <property type="protein sequence ID" value="WVZ66568.1"/>
    <property type="molecule type" value="Genomic_DNA"/>
</dbReference>
<dbReference type="AlphaFoldDB" id="A0AAQ3WM55"/>
<proteinExistence type="predicted"/>
<name>A0AAQ3WM55_PASNO</name>
<gene>
    <name evidence="2" type="ORF">U9M48_015770</name>
</gene>
<keyword evidence="3" id="KW-1185">Reference proteome</keyword>
<organism evidence="2 3">
    <name type="scientific">Paspalum notatum var. saurae</name>
    <dbReference type="NCBI Taxonomy" id="547442"/>
    <lineage>
        <taxon>Eukaryota</taxon>
        <taxon>Viridiplantae</taxon>
        <taxon>Streptophyta</taxon>
        <taxon>Embryophyta</taxon>
        <taxon>Tracheophyta</taxon>
        <taxon>Spermatophyta</taxon>
        <taxon>Magnoliopsida</taxon>
        <taxon>Liliopsida</taxon>
        <taxon>Poales</taxon>
        <taxon>Poaceae</taxon>
        <taxon>PACMAD clade</taxon>
        <taxon>Panicoideae</taxon>
        <taxon>Andropogonodae</taxon>
        <taxon>Paspaleae</taxon>
        <taxon>Paspalinae</taxon>
        <taxon>Paspalum</taxon>
    </lineage>
</organism>
<dbReference type="Proteomes" id="UP001341281">
    <property type="component" value="Chromosome 03"/>
</dbReference>
<reference evidence="2 3" key="1">
    <citation type="submission" date="2024-02" db="EMBL/GenBank/DDBJ databases">
        <title>High-quality chromosome-scale genome assembly of Pensacola bahiagrass (Paspalum notatum Flugge var. saurae).</title>
        <authorList>
            <person name="Vega J.M."/>
            <person name="Podio M."/>
            <person name="Orjuela J."/>
            <person name="Siena L.A."/>
            <person name="Pessino S.C."/>
            <person name="Combes M.C."/>
            <person name="Mariac C."/>
            <person name="Albertini E."/>
            <person name="Pupilli F."/>
            <person name="Ortiz J.P.A."/>
            <person name="Leblanc O."/>
        </authorList>
    </citation>
    <scope>NUCLEOTIDE SEQUENCE [LARGE SCALE GENOMIC DNA]</scope>
    <source>
        <strain evidence="2">R1</strain>
        <tissue evidence="2">Leaf</tissue>
    </source>
</reference>
<accession>A0AAQ3WM55</accession>
<evidence type="ECO:0000313" key="3">
    <source>
        <dbReference type="Proteomes" id="UP001341281"/>
    </source>
</evidence>
<sequence length="235" mass="25645">MFSGHTCTASTRRAAIGAPPVSRLDAWRGSLSAGIKFPAGERRFLARSSRVGFSSGPCPATAGGWIASDDRQPAKAQGHTSSPRHAPLARTARRPALPVIVLHKPFSSDSPHTSLQEESMIFKLLLRSATCEPNWILKENTRSFDSIRGLSKELHELINEEARILIQAVSGLLMPTTATQAVQADQVSRGSNSILRTETLKEEGPQGSVLLKRSKKMKIAGVFCQKRNFQTPFLF</sequence>
<evidence type="ECO:0000313" key="2">
    <source>
        <dbReference type="EMBL" id="WVZ66568.1"/>
    </source>
</evidence>
<protein>
    <submittedName>
        <fullName evidence="2">Uncharacterized protein</fullName>
    </submittedName>
</protein>
<feature type="region of interest" description="Disordered" evidence="1">
    <location>
        <begin position="64"/>
        <end position="90"/>
    </location>
</feature>
<evidence type="ECO:0000256" key="1">
    <source>
        <dbReference type="SAM" id="MobiDB-lite"/>
    </source>
</evidence>